<dbReference type="PANTHER" id="PTHR12937:SF0">
    <property type="entry name" value="VACUOLAR PROTEIN SORTING-ASSOCIATED PROTEIN 28 HOMOLOG"/>
    <property type="match status" value="1"/>
</dbReference>
<name>R7QHR5_CHOCR</name>
<dbReference type="OrthoDB" id="2671at2759"/>
<keyword evidence="10" id="KW-1185">Reference proteome</keyword>
<keyword evidence="3" id="KW-0967">Endosome</keyword>
<dbReference type="InterPro" id="IPR017899">
    <property type="entry name" value="VPS28_C"/>
</dbReference>
<accession>R7QHR5</accession>
<dbReference type="AlphaFoldDB" id="R7QHR5"/>
<dbReference type="GeneID" id="17325208"/>
<dbReference type="InterPro" id="IPR007143">
    <property type="entry name" value="Vps28"/>
</dbReference>
<keyword evidence="4 5" id="KW-0653">Protein transport</keyword>
<proteinExistence type="inferred from homology"/>
<dbReference type="Gene3D" id="1.20.1440.200">
    <property type="match status" value="1"/>
</dbReference>
<evidence type="ECO:0000256" key="6">
    <source>
        <dbReference type="SAM" id="MobiDB-lite"/>
    </source>
</evidence>
<dbReference type="Gramene" id="CDF37619">
    <property type="protein sequence ID" value="CDF37619"/>
    <property type="gene ID" value="CHC_T00005853001"/>
</dbReference>
<dbReference type="Gene3D" id="1.20.120.1130">
    <property type="match status" value="1"/>
</dbReference>
<feature type="compositionally biased region" description="Low complexity" evidence="6">
    <location>
        <begin position="23"/>
        <end position="32"/>
    </location>
</feature>
<dbReference type="InterPro" id="IPR017898">
    <property type="entry name" value="VPS28_N"/>
</dbReference>
<feature type="domain" description="VPS28 N-terminal" evidence="8">
    <location>
        <begin position="26"/>
        <end position="137"/>
    </location>
</feature>
<gene>
    <name evidence="9" type="ORF">CHC_T00005853001</name>
</gene>
<organism evidence="9 10">
    <name type="scientific">Chondrus crispus</name>
    <name type="common">Carrageen Irish moss</name>
    <name type="synonym">Polymorpha crispa</name>
    <dbReference type="NCBI Taxonomy" id="2769"/>
    <lineage>
        <taxon>Eukaryota</taxon>
        <taxon>Rhodophyta</taxon>
        <taxon>Florideophyceae</taxon>
        <taxon>Rhodymeniophycidae</taxon>
        <taxon>Gigartinales</taxon>
        <taxon>Gigartinaceae</taxon>
        <taxon>Chondrus</taxon>
    </lineage>
</organism>
<feature type="domain" description="VPS28 C-terminal" evidence="7">
    <location>
        <begin position="143"/>
        <end position="239"/>
    </location>
</feature>
<evidence type="ECO:0000256" key="3">
    <source>
        <dbReference type="ARBA" id="ARBA00022753"/>
    </source>
</evidence>
<comment type="subcellular location">
    <subcellularLocation>
        <location evidence="1">Endosome</location>
    </subcellularLocation>
</comment>
<keyword evidence="2 5" id="KW-0813">Transport</keyword>
<dbReference type="Pfam" id="PF03997">
    <property type="entry name" value="VPS28"/>
    <property type="match status" value="1"/>
</dbReference>
<dbReference type="SUPFAM" id="SSF140111">
    <property type="entry name" value="Endosomal sorting complex assembly domain"/>
    <property type="match status" value="1"/>
</dbReference>
<evidence type="ECO:0000256" key="1">
    <source>
        <dbReference type="ARBA" id="ARBA00004177"/>
    </source>
</evidence>
<dbReference type="STRING" id="2769.R7QHR5"/>
<dbReference type="GO" id="GO:0000813">
    <property type="term" value="C:ESCRT I complex"/>
    <property type="evidence" value="ECO:0007669"/>
    <property type="project" value="InterPro"/>
</dbReference>
<evidence type="ECO:0000259" key="8">
    <source>
        <dbReference type="PROSITE" id="PS51313"/>
    </source>
</evidence>
<evidence type="ECO:0000313" key="10">
    <source>
        <dbReference type="Proteomes" id="UP000012073"/>
    </source>
</evidence>
<comment type="similarity">
    <text evidence="5">Belongs to the VPS28 family.</text>
</comment>
<protein>
    <submittedName>
        <fullName evidence="9">Uncharacterized protein</fullName>
    </submittedName>
</protein>
<evidence type="ECO:0000256" key="5">
    <source>
        <dbReference type="PROSITE-ProRule" id="PRU00642"/>
    </source>
</evidence>
<evidence type="ECO:0000256" key="4">
    <source>
        <dbReference type="ARBA" id="ARBA00022927"/>
    </source>
</evidence>
<dbReference type="SUPFAM" id="SSF140427">
    <property type="entry name" value="VPS28 C-terminal domain-like"/>
    <property type="match status" value="1"/>
</dbReference>
<dbReference type="InterPro" id="IPR037206">
    <property type="entry name" value="VPS28_C_sf"/>
</dbReference>
<dbReference type="GO" id="GO:0044877">
    <property type="term" value="F:protein-containing complex binding"/>
    <property type="evidence" value="ECO:0007669"/>
    <property type="project" value="TreeGrafter"/>
</dbReference>
<feature type="region of interest" description="Disordered" evidence="6">
    <location>
        <begin position="23"/>
        <end position="50"/>
    </location>
</feature>
<dbReference type="GO" id="GO:0043328">
    <property type="term" value="P:protein transport to vacuole involved in ubiquitin-dependent protein catabolic process via the multivesicular body sorting pathway"/>
    <property type="evidence" value="ECO:0007669"/>
    <property type="project" value="TreeGrafter"/>
</dbReference>
<dbReference type="PROSITE" id="PS51313">
    <property type="entry name" value="VPS28_N"/>
    <property type="match status" value="1"/>
</dbReference>
<dbReference type="EMBL" id="HG001854">
    <property type="protein sequence ID" value="CDF37619.1"/>
    <property type="molecule type" value="Genomic_DNA"/>
</dbReference>
<dbReference type="PANTHER" id="PTHR12937">
    <property type="entry name" value="VACUOLAR PROTEIN SORTING 28, ISOFORM 2 VPS28"/>
    <property type="match status" value="1"/>
</dbReference>
<dbReference type="RefSeq" id="XP_005717490.1">
    <property type="nucleotide sequence ID" value="XM_005717433.1"/>
</dbReference>
<reference evidence="10" key="1">
    <citation type="journal article" date="2013" name="Proc. Natl. Acad. Sci. U.S.A.">
        <title>Genome structure and metabolic features in the red seaweed Chondrus crispus shed light on evolution of the Archaeplastida.</title>
        <authorList>
            <person name="Collen J."/>
            <person name="Porcel B."/>
            <person name="Carre W."/>
            <person name="Ball S.G."/>
            <person name="Chaparro C."/>
            <person name="Tonon T."/>
            <person name="Barbeyron T."/>
            <person name="Michel G."/>
            <person name="Noel B."/>
            <person name="Valentin K."/>
            <person name="Elias M."/>
            <person name="Artiguenave F."/>
            <person name="Arun A."/>
            <person name="Aury J.M."/>
            <person name="Barbosa-Neto J.F."/>
            <person name="Bothwell J.H."/>
            <person name="Bouget F.Y."/>
            <person name="Brillet L."/>
            <person name="Cabello-Hurtado F."/>
            <person name="Capella-Gutierrez S."/>
            <person name="Charrier B."/>
            <person name="Cladiere L."/>
            <person name="Cock J.M."/>
            <person name="Coelho S.M."/>
            <person name="Colleoni C."/>
            <person name="Czjzek M."/>
            <person name="Da Silva C."/>
            <person name="Delage L."/>
            <person name="Denoeud F."/>
            <person name="Deschamps P."/>
            <person name="Dittami S.M."/>
            <person name="Gabaldon T."/>
            <person name="Gachon C.M."/>
            <person name="Groisillier A."/>
            <person name="Herve C."/>
            <person name="Jabbari K."/>
            <person name="Katinka M."/>
            <person name="Kloareg B."/>
            <person name="Kowalczyk N."/>
            <person name="Labadie K."/>
            <person name="Leblanc C."/>
            <person name="Lopez P.J."/>
            <person name="McLachlan D.H."/>
            <person name="Meslet-Cladiere L."/>
            <person name="Moustafa A."/>
            <person name="Nehr Z."/>
            <person name="Nyvall Collen P."/>
            <person name="Panaud O."/>
            <person name="Partensky F."/>
            <person name="Poulain J."/>
            <person name="Rensing S.A."/>
            <person name="Rousvoal S."/>
            <person name="Samson G."/>
            <person name="Symeonidi A."/>
            <person name="Weissenbach J."/>
            <person name="Zambounis A."/>
            <person name="Wincker P."/>
            <person name="Boyen C."/>
        </authorList>
    </citation>
    <scope>NUCLEOTIDE SEQUENCE [LARGE SCALE GENOMIC DNA]</scope>
    <source>
        <strain evidence="10">cv. Stackhouse</strain>
    </source>
</reference>
<evidence type="ECO:0000256" key="2">
    <source>
        <dbReference type="ARBA" id="ARBA00022448"/>
    </source>
</evidence>
<evidence type="ECO:0000313" key="9">
    <source>
        <dbReference type="EMBL" id="CDF37619.1"/>
    </source>
</evidence>
<dbReference type="InterPro" id="IPR038358">
    <property type="entry name" value="VPS28_N_sf"/>
</dbReference>
<dbReference type="OMA" id="CDEFPTV"/>
<dbReference type="Proteomes" id="UP000012073">
    <property type="component" value="Unassembled WGS sequence"/>
</dbReference>
<dbReference type="PROSITE" id="PS51310">
    <property type="entry name" value="VPS28_C"/>
    <property type="match status" value="1"/>
</dbReference>
<dbReference type="KEGG" id="ccp:CHC_T00005853001"/>
<sequence length="240" mass="26889">MPAAPASPYVPPAPVTAAAPSAPVSVFSSAPPRGEPVRLYRDKRDEERNTDKYEDMSAVFSVITATERLENIWARWGAISQDDYERQCELLIQQYKVLTASTAEFIPKIDKFIHEYDIKASKARPRLACGYPVTVKGPKEPKHQNKFVFRCTSLFHHLGTCIDTNQVAVGFLLPDLISLMKTLKSISSLPQDFVFNARVEFWVEKLNAMPASFELTFDDASQLKLDLDNGYAELEAAISN</sequence>
<feature type="compositionally biased region" description="Basic and acidic residues" evidence="6">
    <location>
        <begin position="35"/>
        <end position="50"/>
    </location>
</feature>
<evidence type="ECO:0000259" key="7">
    <source>
        <dbReference type="PROSITE" id="PS51310"/>
    </source>
</evidence>
<dbReference type="PhylomeDB" id="R7QHR5"/>
<dbReference type="InterPro" id="IPR037202">
    <property type="entry name" value="ESCRT_assembly_dom"/>
</dbReference>